<feature type="compositionally biased region" description="Low complexity" evidence="1">
    <location>
        <begin position="108"/>
        <end position="121"/>
    </location>
</feature>
<dbReference type="InterPro" id="IPR008889">
    <property type="entry name" value="VQ"/>
</dbReference>
<feature type="compositionally biased region" description="Low complexity" evidence="1">
    <location>
        <begin position="34"/>
        <end position="45"/>
    </location>
</feature>
<evidence type="ECO:0000313" key="4">
    <source>
        <dbReference type="Proteomes" id="UP001318860"/>
    </source>
</evidence>
<evidence type="ECO:0000259" key="2">
    <source>
        <dbReference type="Pfam" id="PF05678"/>
    </source>
</evidence>
<dbReference type="Pfam" id="PF05678">
    <property type="entry name" value="VQ"/>
    <property type="match status" value="1"/>
</dbReference>
<proteinExistence type="predicted"/>
<sequence>MASSLLPVAEPHGGKISELQNLRRRNRHKRLMDSGNSGSLQSSSGGDEEYDSRANASVSAFMSGGPPPPFFDPFSSFLQLNQNPNPGSVWPRTIIRTDPNPITHDIISPMLPSSSPALMPSFQPAGADNSSQSLAPPQQNQNQTPARNPKKRSRASRRAPTTVLTTDTTNFRAMVQEFTGIPAPPFDNSSINFPIRSSRLDLLGTRSSSFDSPPPYIRRPFAQKVQPPALPFLASSTPSSINYQLPITQTSSNLFNINNQNPLLTSLLQSNPKSPISNSPLIEQFGLNQVSPNLINHTSSDHTHNAARWRNSPVSPDAADKQDDGDYTFNQRNTTTTSFQGGKGPPGEGMVESWICSSE</sequence>
<feature type="compositionally biased region" description="Low complexity" evidence="1">
    <location>
        <begin position="136"/>
        <end position="147"/>
    </location>
</feature>
<feature type="domain" description="VQ" evidence="2">
    <location>
        <begin position="158"/>
        <end position="185"/>
    </location>
</feature>
<feature type="region of interest" description="Disordered" evidence="1">
    <location>
        <begin position="28"/>
        <end position="52"/>
    </location>
</feature>
<dbReference type="PANTHER" id="PTHR33179">
    <property type="entry name" value="VQ MOTIF-CONTAINING PROTEIN"/>
    <property type="match status" value="1"/>
</dbReference>
<organism evidence="3 4">
    <name type="scientific">Rehmannia glutinosa</name>
    <name type="common">Chinese foxglove</name>
    <dbReference type="NCBI Taxonomy" id="99300"/>
    <lineage>
        <taxon>Eukaryota</taxon>
        <taxon>Viridiplantae</taxon>
        <taxon>Streptophyta</taxon>
        <taxon>Embryophyta</taxon>
        <taxon>Tracheophyta</taxon>
        <taxon>Spermatophyta</taxon>
        <taxon>Magnoliopsida</taxon>
        <taxon>eudicotyledons</taxon>
        <taxon>Gunneridae</taxon>
        <taxon>Pentapetalae</taxon>
        <taxon>asterids</taxon>
        <taxon>lamiids</taxon>
        <taxon>Lamiales</taxon>
        <taxon>Orobanchaceae</taxon>
        <taxon>Rehmannieae</taxon>
        <taxon>Rehmannia</taxon>
    </lineage>
</organism>
<feature type="compositionally biased region" description="Polar residues" evidence="1">
    <location>
        <begin position="328"/>
        <end position="340"/>
    </location>
</feature>
<name>A0ABR0USW7_REHGL</name>
<keyword evidence="4" id="KW-1185">Reference proteome</keyword>
<feature type="region of interest" description="Disordered" evidence="1">
    <location>
        <begin position="293"/>
        <end position="359"/>
    </location>
</feature>
<reference evidence="3 4" key="1">
    <citation type="journal article" date="2021" name="Comput. Struct. Biotechnol. J.">
        <title>De novo genome assembly of the potent medicinal plant Rehmannia glutinosa using nanopore technology.</title>
        <authorList>
            <person name="Ma L."/>
            <person name="Dong C."/>
            <person name="Song C."/>
            <person name="Wang X."/>
            <person name="Zheng X."/>
            <person name="Niu Y."/>
            <person name="Chen S."/>
            <person name="Feng W."/>
        </authorList>
    </citation>
    <scope>NUCLEOTIDE SEQUENCE [LARGE SCALE GENOMIC DNA]</scope>
    <source>
        <strain evidence="3">DH-2019</strain>
    </source>
</reference>
<comment type="caution">
    <text evidence="3">The sequence shown here is derived from an EMBL/GenBank/DDBJ whole genome shotgun (WGS) entry which is preliminary data.</text>
</comment>
<evidence type="ECO:0000256" key="1">
    <source>
        <dbReference type="SAM" id="MobiDB-lite"/>
    </source>
</evidence>
<gene>
    <name evidence="3" type="ORF">DH2020_040473</name>
</gene>
<dbReference type="InterPro" id="IPR039609">
    <property type="entry name" value="VQ_15/22"/>
</dbReference>
<dbReference type="PANTHER" id="PTHR33179:SF4">
    <property type="entry name" value="VQ MOTIF-CONTAINING PROTEIN"/>
    <property type="match status" value="1"/>
</dbReference>
<protein>
    <recommendedName>
        <fullName evidence="2">VQ domain-containing protein</fullName>
    </recommendedName>
</protein>
<evidence type="ECO:0000313" key="3">
    <source>
        <dbReference type="EMBL" id="KAK6125784.1"/>
    </source>
</evidence>
<feature type="compositionally biased region" description="Basic residues" evidence="1">
    <location>
        <begin position="148"/>
        <end position="157"/>
    </location>
</feature>
<feature type="region of interest" description="Disordered" evidence="1">
    <location>
        <begin position="105"/>
        <end position="162"/>
    </location>
</feature>
<dbReference type="EMBL" id="JABTTQ020002114">
    <property type="protein sequence ID" value="KAK6125784.1"/>
    <property type="molecule type" value="Genomic_DNA"/>
</dbReference>
<dbReference type="Proteomes" id="UP001318860">
    <property type="component" value="Unassembled WGS sequence"/>
</dbReference>
<accession>A0ABR0USW7</accession>